<keyword evidence="3" id="KW-1185">Reference proteome</keyword>
<dbReference type="Proteomes" id="UP000750711">
    <property type="component" value="Unassembled WGS sequence"/>
</dbReference>
<dbReference type="PANTHER" id="PTHR33840:SF16">
    <property type="entry name" value="DUF2235 DOMAIN-CONTAINING PROTEIN"/>
    <property type="match status" value="1"/>
</dbReference>
<proteinExistence type="predicted"/>
<evidence type="ECO:0000313" key="3">
    <source>
        <dbReference type="Proteomes" id="UP000750711"/>
    </source>
</evidence>
<reference evidence="2" key="1">
    <citation type="submission" date="2021-03" db="EMBL/GenBank/DDBJ databases">
        <title>Comparative genomics and phylogenomic investigation of the class Geoglossomycetes provide insights into ecological specialization and systematics.</title>
        <authorList>
            <person name="Melie T."/>
            <person name="Pirro S."/>
            <person name="Miller A.N."/>
            <person name="Quandt A."/>
        </authorList>
    </citation>
    <scope>NUCLEOTIDE SEQUENCE</scope>
    <source>
        <strain evidence="2">CAQ_001_2017</strain>
    </source>
</reference>
<comment type="caution">
    <text evidence="2">The sequence shown here is derived from an EMBL/GenBank/DDBJ whole genome shotgun (WGS) entry which is preliminary data.</text>
</comment>
<gene>
    <name evidence="2" type="ORF">GP486_007784</name>
</gene>
<accession>A0A9P8IEW4</accession>
<evidence type="ECO:0000313" key="2">
    <source>
        <dbReference type="EMBL" id="KAH0548672.1"/>
    </source>
</evidence>
<feature type="domain" description="T6SS Phospholipase effector Tle1-like catalytic" evidence="1">
    <location>
        <begin position="6"/>
        <end position="298"/>
    </location>
</feature>
<dbReference type="EMBL" id="JAGHQM010002427">
    <property type="protein sequence ID" value="KAH0548672.1"/>
    <property type="molecule type" value="Genomic_DNA"/>
</dbReference>
<dbReference type="AlphaFoldDB" id="A0A9P8IEW4"/>
<protein>
    <recommendedName>
        <fullName evidence="1">T6SS Phospholipase effector Tle1-like catalytic domain-containing protein</fullName>
    </recommendedName>
</protein>
<dbReference type="Pfam" id="PF09994">
    <property type="entry name" value="T6SS_Tle1-like_cat"/>
    <property type="match status" value="1"/>
</dbReference>
<dbReference type="InterPro" id="IPR018712">
    <property type="entry name" value="Tle1-like_cat"/>
</dbReference>
<name>A0A9P8IEW4_9PEZI</name>
<dbReference type="PANTHER" id="PTHR33840">
    <property type="match status" value="1"/>
</dbReference>
<evidence type="ECO:0000259" key="1">
    <source>
        <dbReference type="Pfam" id="PF09994"/>
    </source>
</evidence>
<sequence>MSRPNKLVILCDGTWCGKETKTKSNIHLLAQKFGDMGDINEGDRFHDLVSTRGLKARYFTGLGLGGAFQNYIFDGATATSIGDKCKDVYQYIVEKYDDTHEIWMFGLSRGAFTIRCVAGMINNCGIIKREKGEPALLSKMAYQTYRSPYDEDAPSSRRMKRFRENASWNVKTPIKFMGLLDTVGSVGFPQLIGGVGLEWTKFHDQKVSSAVEKVYHALSMHDRLWCFEPCLALRDQKHSDNPSLKIYQKWFPGAHYDLARQEFRFLRDRDLPLIAGLVSNEIQPNIVLSSLVLEWMLKSMEEVDPSIIPGIQANIDAETKSIRAGRHLGSGDIYDRILDYAPFGRIISPVAKFGERLLAKVDEAVPQFEFSSHVEAMEETIETPLLIKPIKELLLALTDRRIPDPGAEVYDYRIPEGRLGGRSVYELANMGRYKSKTLEIFELYRLISPPGGVEEEARQDPPS</sequence>
<organism evidence="2 3">
    <name type="scientific">Trichoglossum hirsutum</name>
    <dbReference type="NCBI Taxonomy" id="265104"/>
    <lineage>
        <taxon>Eukaryota</taxon>
        <taxon>Fungi</taxon>
        <taxon>Dikarya</taxon>
        <taxon>Ascomycota</taxon>
        <taxon>Pezizomycotina</taxon>
        <taxon>Geoglossomycetes</taxon>
        <taxon>Geoglossales</taxon>
        <taxon>Geoglossaceae</taxon>
        <taxon>Trichoglossum</taxon>
    </lineage>
</organism>